<dbReference type="Proteomes" id="UP001234178">
    <property type="component" value="Unassembled WGS sequence"/>
</dbReference>
<proteinExistence type="predicted"/>
<protein>
    <submittedName>
        <fullName evidence="1">Uncharacterized protein</fullName>
    </submittedName>
</protein>
<comment type="caution">
    <text evidence="1">The sequence shown here is derived from an EMBL/GenBank/DDBJ whole genome shotgun (WGS) entry which is preliminary data.</text>
</comment>
<accession>A0ABQ9ZV11</accession>
<evidence type="ECO:0000313" key="2">
    <source>
        <dbReference type="Proteomes" id="UP001234178"/>
    </source>
</evidence>
<sequence>MNAKLALPSPAAMGYQKYVNFIQMNSPGCCCLPHCKVLPMEHRQLDMDAIGRLCIDHPPSVNSKGSINIRVQLRHDRYRRIKKTVQLAQQKVADYESRRLVNYRQLNQPYNKGSVTVSIQASDFCSPVLHPSIFRSRYEA</sequence>
<organism evidence="1 2">
    <name type="scientific">Daphnia magna</name>
    <dbReference type="NCBI Taxonomy" id="35525"/>
    <lineage>
        <taxon>Eukaryota</taxon>
        <taxon>Metazoa</taxon>
        <taxon>Ecdysozoa</taxon>
        <taxon>Arthropoda</taxon>
        <taxon>Crustacea</taxon>
        <taxon>Branchiopoda</taxon>
        <taxon>Diplostraca</taxon>
        <taxon>Cladocera</taxon>
        <taxon>Anomopoda</taxon>
        <taxon>Daphniidae</taxon>
        <taxon>Daphnia</taxon>
    </lineage>
</organism>
<reference evidence="1 2" key="1">
    <citation type="journal article" date="2023" name="Nucleic Acids Res.">
        <title>The hologenome of Daphnia magna reveals possible DNA methylation and microbiome-mediated evolution of the host genome.</title>
        <authorList>
            <person name="Chaturvedi A."/>
            <person name="Li X."/>
            <person name="Dhandapani V."/>
            <person name="Marshall H."/>
            <person name="Kissane S."/>
            <person name="Cuenca-Cambronero M."/>
            <person name="Asole G."/>
            <person name="Calvet F."/>
            <person name="Ruiz-Romero M."/>
            <person name="Marangio P."/>
            <person name="Guigo R."/>
            <person name="Rago D."/>
            <person name="Mirbahai L."/>
            <person name="Eastwood N."/>
            <person name="Colbourne J.K."/>
            <person name="Zhou J."/>
            <person name="Mallon E."/>
            <person name="Orsini L."/>
        </authorList>
    </citation>
    <scope>NUCLEOTIDE SEQUENCE [LARGE SCALE GENOMIC DNA]</scope>
    <source>
        <strain evidence="1">LRV0_1</strain>
    </source>
</reference>
<name>A0ABQ9ZV11_9CRUS</name>
<keyword evidence="2" id="KW-1185">Reference proteome</keyword>
<gene>
    <name evidence="1" type="ORF">OUZ56_031313</name>
</gene>
<evidence type="ECO:0000313" key="1">
    <source>
        <dbReference type="EMBL" id="KAK4016359.1"/>
    </source>
</evidence>
<dbReference type="EMBL" id="JAOYFB010000005">
    <property type="protein sequence ID" value="KAK4016359.1"/>
    <property type="molecule type" value="Genomic_DNA"/>
</dbReference>